<dbReference type="GO" id="GO:0070403">
    <property type="term" value="F:NAD+ binding"/>
    <property type="evidence" value="ECO:0007669"/>
    <property type="project" value="InterPro"/>
</dbReference>
<dbReference type="InterPro" id="IPR026590">
    <property type="entry name" value="Ssirtuin_cat_dom"/>
</dbReference>
<dbReference type="OrthoDB" id="420264at2759"/>
<evidence type="ECO:0000259" key="7">
    <source>
        <dbReference type="PROSITE" id="PS50305"/>
    </source>
</evidence>
<keyword evidence="4" id="KW-0862">Zinc</keyword>
<dbReference type="PANTHER" id="PTHR11085">
    <property type="entry name" value="NAD-DEPENDENT PROTEIN DEACYLASE SIRTUIN-5, MITOCHONDRIAL-RELATED"/>
    <property type="match status" value="1"/>
</dbReference>
<accession>A0A0L0SB17</accession>
<feature type="domain" description="Deacetylase sirtuin-type" evidence="7">
    <location>
        <begin position="1"/>
        <end position="221"/>
    </location>
</feature>
<dbReference type="EMBL" id="GG745334">
    <property type="protein sequence ID" value="KNE59627.1"/>
    <property type="molecule type" value="Genomic_DNA"/>
</dbReference>
<dbReference type="OMA" id="YCQVPDC"/>
<dbReference type="STRING" id="578462.A0A0L0SB17"/>
<dbReference type="AlphaFoldDB" id="A0A0L0SB17"/>
<dbReference type="GO" id="GO:0046872">
    <property type="term" value="F:metal ion binding"/>
    <property type="evidence" value="ECO:0007669"/>
    <property type="project" value="UniProtKB-KW"/>
</dbReference>
<evidence type="ECO:0000313" key="8">
    <source>
        <dbReference type="EMBL" id="KNE59627.1"/>
    </source>
</evidence>
<dbReference type="Pfam" id="PF02146">
    <property type="entry name" value="SIR2"/>
    <property type="match status" value="2"/>
</dbReference>
<organism evidence="8 9">
    <name type="scientific">Allomyces macrogynus (strain ATCC 38327)</name>
    <name type="common">Allomyces javanicus var. macrogynus</name>
    <dbReference type="NCBI Taxonomy" id="578462"/>
    <lineage>
        <taxon>Eukaryota</taxon>
        <taxon>Fungi</taxon>
        <taxon>Fungi incertae sedis</taxon>
        <taxon>Blastocladiomycota</taxon>
        <taxon>Blastocladiomycetes</taxon>
        <taxon>Blastocladiales</taxon>
        <taxon>Blastocladiaceae</taxon>
        <taxon>Allomyces</taxon>
    </lineage>
</organism>
<dbReference type="InterPro" id="IPR029035">
    <property type="entry name" value="DHS-like_NAD/FAD-binding_dom"/>
</dbReference>
<dbReference type="InterPro" id="IPR050134">
    <property type="entry name" value="NAD-dep_sirtuin_deacylases"/>
</dbReference>
<gene>
    <name evidence="8" type="ORF">AMAG_03883</name>
</gene>
<comment type="similarity">
    <text evidence="1">Belongs to the sirtuin family. Class I subfamily.</text>
</comment>
<sequence length="242" mass="27196">MAEDEATGISTSAGIPDFRSPGTGLYANLQKYNLPEPEDMFCADYFEENPDPFFTLAKEMYPGQFKPTRTHHFLKLLNDKSLLRRILTQNIDALENMAGDPGHQDRRRACCGTGLIKPDIVFFGEEMPREFGLAVKGDLPRADLVVVMGTSMKVAPFCHAVDHARPSVPRVLINRERVGEKKHGFLGMDFDGSCHRYHRDVFVKGSCDDVVTELCELLGWTDELKALEDQFSITDQLAQVQL</sequence>
<dbReference type="VEuPathDB" id="FungiDB:AMAG_03883"/>
<name>A0A0L0SB17_ALLM3</name>
<reference evidence="8 9" key="1">
    <citation type="submission" date="2009-11" db="EMBL/GenBank/DDBJ databases">
        <title>Annotation of Allomyces macrogynus ATCC 38327.</title>
        <authorList>
            <consortium name="The Broad Institute Genome Sequencing Platform"/>
            <person name="Russ C."/>
            <person name="Cuomo C."/>
            <person name="Burger G."/>
            <person name="Gray M.W."/>
            <person name="Holland P.W.H."/>
            <person name="King N."/>
            <person name="Lang F.B.F."/>
            <person name="Roger A.J."/>
            <person name="Ruiz-Trillo I."/>
            <person name="Young S.K."/>
            <person name="Zeng Q."/>
            <person name="Gargeya S."/>
            <person name="Fitzgerald M."/>
            <person name="Haas B."/>
            <person name="Abouelleil A."/>
            <person name="Alvarado L."/>
            <person name="Arachchi H.M."/>
            <person name="Berlin A."/>
            <person name="Chapman S.B."/>
            <person name="Gearin G."/>
            <person name="Goldberg J."/>
            <person name="Griggs A."/>
            <person name="Gujja S."/>
            <person name="Hansen M."/>
            <person name="Heiman D."/>
            <person name="Howarth C."/>
            <person name="Larimer J."/>
            <person name="Lui A."/>
            <person name="MacDonald P.J.P."/>
            <person name="McCowen C."/>
            <person name="Montmayeur A."/>
            <person name="Murphy C."/>
            <person name="Neiman D."/>
            <person name="Pearson M."/>
            <person name="Priest M."/>
            <person name="Roberts A."/>
            <person name="Saif S."/>
            <person name="Shea T."/>
            <person name="Sisk P."/>
            <person name="Stolte C."/>
            <person name="Sykes S."/>
            <person name="Wortman J."/>
            <person name="Nusbaum C."/>
            <person name="Birren B."/>
        </authorList>
    </citation>
    <scope>NUCLEOTIDE SEQUENCE [LARGE SCALE GENOMIC DNA]</scope>
    <source>
        <strain evidence="8 9">ATCC 38327</strain>
    </source>
</reference>
<dbReference type="GO" id="GO:0005634">
    <property type="term" value="C:nucleus"/>
    <property type="evidence" value="ECO:0007669"/>
    <property type="project" value="TreeGrafter"/>
</dbReference>
<dbReference type="InterPro" id="IPR003000">
    <property type="entry name" value="Sirtuin"/>
</dbReference>
<keyword evidence="9" id="KW-1185">Reference proteome</keyword>
<keyword evidence="5" id="KW-0520">NAD</keyword>
<dbReference type="PANTHER" id="PTHR11085:SF6">
    <property type="entry name" value="NAD-DEPENDENT PROTEIN DEACETYLASE SIRTUIN-2"/>
    <property type="match status" value="1"/>
</dbReference>
<evidence type="ECO:0000256" key="1">
    <source>
        <dbReference type="ARBA" id="ARBA00006924"/>
    </source>
</evidence>
<comment type="caution">
    <text evidence="6">Lacks conserved residue(s) required for the propagation of feature annotation.</text>
</comment>
<dbReference type="Gene3D" id="3.40.50.1220">
    <property type="entry name" value="TPP-binding domain"/>
    <property type="match status" value="1"/>
</dbReference>
<evidence type="ECO:0000256" key="4">
    <source>
        <dbReference type="ARBA" id="ARBA00022833"/>
    </source>
</evidence>
<reference evidence="9" key="2">
    <citation type="submission" date="2009-11" db="EMBL/GenBank/DDBJ databases">
        <title>The Genome Sequence of Allomyces macrogynus strain ATCC 38327.</title>
        <authorList>
            <consortium name="The Broad Institute Genome Sequencing Platform"/>
            <person name="Russ C."/>
            <person name="Cuomo C."/>
            <person name="Shea T."/>
            <person name="Young S.K."/>
            <person name="Zeng Q."/>
            <person name="Koehrsen M."/>
            <person name="Haas B."/>
            <person name="Borodovsky M."/>
            <person name="Guigo R."/>
            <person name="Alvarado L."/>
            <person name="Berlin A."/>
            <person name="Borenstein D."/>
            <person name="Chen Z."/>
            <person name="Engels R."/>
            <person name="Freedman E."/>
            <person name="Gellesch M."/>
            <person name="Goldberg J."/>
            <person name="Griggs A."/>
            <person name="Gujja S."/>
            <person name="Heiman D."/>
            <person name="Hepburn T."/>
            <person name="Howarth C."/>
            <person name="Jen D."/>
            <person name="Larson L."/>
            <person name="Lewis B."/>
            <person name="Mehta T."/>
            <person name="Park D."/>
            <person name="Pearson M."/>
            <person name="Roberts A."/>
            <person name="Saif S."/>
            <person name="Shenoy N."/>
            <person name="Sisk P."/>
            <person name="Stolte C."/>
            <person name="Sykes S."/>
            <person name="Walk T."/>
            <person name="White J."/>
            <person name="Yandava C."/>
            <person name="Burger G."/>
            <person name="Gray M.W."/>
            <person name="Holland P.W.H."/>
            <person name="King N."/>
            <person name="Lang F.B.F."/>
            <person name="Roger A.J."/>
            <person name="Ruiz-Trillo I."/>
            <person name="Lander E."/>
            <person name="Nusbaum C."/>
        </authorList>
    </citation>
    <scope>NUCLEOTIDE SEQUENCE [LARGE SCALE GENOMIC DNA]</scope>
    <source>
        <strain evidence="9">ATCC 38327</strain>
    </source>
</reference>
<evidence type="ECO:0000313" key="9">
    <source>
        <dbReference type="Proteomes" id="UP000054350"/>
    </source>
</evidence>
<dbReference type="SUPFAM" id="SSF52467">
    <property type="entry name" value="DHS-like NAD/FAD-binding domain"/>
    <property type="match status" value="1"/>
</dbReference>
<keyword evidence="2" id="KW-0808">Transferase</keyword>
<dbReference type="Proteomes" id="UP000054350">
    <property type="component" value="Unassembled WGS sequence"/>
</dbReference>
<evidence type="ECO:0000256" key="3">
    <source>
        <dbReference type="ARBA" id="ARBA00022723"/>
    </source>
</evidence>
<evidence type="ECO:0000256" key="5">
    <source>
        <dbReference type="ARBA" id="ARBA00023027"/>
    </source>
</evidence>
<proteinExistence type="inferred from homology"/>
<keyword evidence="3" id="KW-0479">Metal-binding</keyword>
<dbReference type="PROSITE" id="PS50305">
    <property type="entry name" value="SIRTUIN"/>
    <property type="match status" value="1"/>
</dbReference>
<dbReference type="GO" id="GO:0017136">
    <property type="term" value="F:histone deacetylase activity, NAD-dependent"/>
    <property type="evidence" value="ECO:0007669"/>
    <property type="project" value="TreeGrafter"/>
</dbReference>
<evidence type="ECO:0000256" key="2">
    <source>
        <dbReference type="ARBA" id="ARBA00022679"/>
    </source>
</evidence>
<protein>
    <recommendedName>
        <fullName evidence="7">Deacetylase sirtuin-type domain-containing protein</fullName>
    </recommendedName>
</protein>
<dbReference type="eggNOG" id="KOG2682">
    <property type="taxonomic scope" value="Eukaryota"/>
</dbReference>
<evidence type="ECO:0000256" key="6">
    <source>
        <dbReference type="PROSITE-ProRule" id="PRU00236"/>
    </source>
</evidence>